<comment type="caution">
    <text evidence="1">The sequence shown here is derived from an EMBL/GenBank/DDBJ whole genome shotgun (WGS) entry which is preliminary data.</text>
</comment>
<sequence length="199" mass="23501">MKATNILCKVTTQHGAVLNETSGRWKKEKQKDHVARVKVEGTERPVRGRCASVNDQVRKPIRFKGAPTNKTFVIPKGLIRFLLRSRRFLESKRDMDRRCTLMDVVRNPVNTILQRREDKLEQRRKEVEGVMYVIDGYIGVWEIIGTLYEKEKIEMLGYIKEAENVDENKEIASKRVYFGIEKNNRNYREIKERLKRGYK</sequence>
<reference evidence="1 2" key="1">
    <citation type="journal article" date="2024" name="Ann. Entomol. Soc. Am.">
        <title>Genomic analyses of the southern and eastern yellowjacket wasps (Hymenoptera: Vespidae) reveal evolutionary signatures of social life.</title>
        <authorList>
            <person name="Catto M.A."/>
            <person name="Caine P.B."/>
            <person name="Orr S.E."/>
            <person name="Hunt B.G."/>
            <person name="Goodisman M.A.D."/>
        </authorList>
    </citation>
    <scope>NUCLEOTIDE SEQUENCE [LARGE SCALE GENOMIC DNA]</scope>
    <source>
        <strain evidence="1">233</strain>
        <tissue evidence="1">Head and thorax</tissue>
    </source>
</reference>
<evidence type="ECO:0000313" key="1">
    <source>
        <dbReference type="EMBL" id="KAL2740903.1"/>
    </source>
</evidence>
<proteinExistence type="predicted"/>
<organism evidence="1 2">
    <name type="scientific">Vespula squamosa</name>
    <name type="common">Southern yellow jacket</name>
    <name type="synonym">Wasp</name>
    <dbReference type="NCBI Taxonomy" id="30214"/>
    <lineage>
        <taxon>Eukaryota</taxon>
        <taxon>Metazoa</taxon>
        <taxon>Ecdysozoa</taxon>
        <taxon>Arthropoda</taxon>
        <taxon>Hexapoda</taxon>
        <taxon>Insecta</taxon>
        <taxon>Pterygota</taxon>
        <taxon>Neoptera</taxon>
        <taxon>Endopterygota</taxon>
        <taxon>Hymenoptera</taxon>
        <taxon>Apocrita</taxon>
        <taxon>Aculeata</taxon>
        <taxon>Vespoidea</taxon>
        <taxon>Vespidae</taxon>
        <taxon>Vespinae</taxon>
        <taxon>Vespula</taxon>
    </lineage>
</organism>
<protein>
    <submittedName>
        <fullName evidence="1">Uncharacterized protein</fullName>
    </submittedName>
</protein>
<gene>
    <name evidence="1" type="ORF">V1478_001044</name>
</gene>
<dbReference type="AlphaFoldDB" id="A0ABD2C775"/>
<evidence type="ECO:0000313" key="2">
    <source>
        <dbReference type="Proteomes" id="UP001607302"/>
    </source>
</evidence>
<name>A0ABD2C775_VESSQ</name>
<accession>A0ABD2C775</accession>
<keyword evidence="2" id="KW-1185">Reference proteome</keyword>
<dbReference type="Proteomes" id="UP001607302">
    <property type="component" value="Unassembled WGS sequence"/>
</dbReference>
<dbReference type="EMBL" id="JAUDFV010000020">
    <property type="protein sequence ID" value="KAL2740903.1"/>
    <property type="molecule type" value="Genomic_DNA"/>
</dbReference>